<protein>
    <submittedName>
        <fullName evidence="2">Uncharacterized protein</fullName>
    </submittedName>
</protein>
<proteinExistence type="predicted"/>
<organism evidence="2 3">
    <name type="scientific">Exophiala dermatitidis (strain ATCC 34100 / CBS 525.76 / NIH/UT8656)</name>
    <name type="common">Black yeast</name>
    <name type="synonym">Wangiella dermatitidis</name>
    <dbReference type="NCBI Taxonomy" id="858893"/>
    <lineage>
        <taxon>Eukaryota</taxon>
        <taxon>Fungi</taxon>
        <taxon>Dikarya</taxon>
        <taxon>Ascomycota</taxon>
        <taxon>Pezizomycotina</taxon>
        <taxon>Eurotiomycetes</taxon>
        <taxon>Chaetothyriomycetidae</taxon>
        <taxon>Chaetothyriales</taxon>
        <taxon>Herpotrichiellaceae</taxon>
        <taxon>Exophiala</taxon>
    </lineage>
</organism>
<sequence>MSSQRVLSGTDFKSTSTPEVDAEPKDRRKKRWWQPWSSRKRITKDCPAEMDPDVCNTAIYRVNHNCSQPMMATAASSGSESSTSCRTSLSAASTECVRATSLNEDDLKALKKREKESGKLQKRRHRRLRQDYIDGLALGGSWIL</sequence>
<feature type="region of interest" description="Disordered" evidence="1">
    <location>
        <begin position="1"/>
        <end position="35"/>
    </location>
</feature>
<reference evidence="2" key="1">
    <citation type="submission" date="2011-07" db="EMBL/GenBank/DDBJ databases">
        <title>The Genome Sequence of Exophiala (Wangiella) dermatitidis NIH/UT8656.</title>
        <authorList>
            <consortium name="The Broad Institute Genome Sequencing Platform"/>
            <person name="Cuomo C."/>
            <person name="Wang Z."/>
            <person name="Hunicke-Smith S."/>
            <person name="Szanislo P.J."/>
            <person name="Earl A."/>
            <person name="Young S.K."/>
            <person name="Zeng Q."/>
            <person name="Gargeya S."/>
            <person name="Fitzgerald M."/>
            <person name="Haas B."/>
            <person name="Abouelleil A."/>
            <person name="Alvarado L."/>
            <person name="Arachchi H.M."/>
            <person name="Berlin A."/>
            <person name="Brown A."/>
            <person name="Chapman S.B."/>
            <person name="Chen Z."/>
            <person name="Dunbar C."/>
            <person name="Freedman E."/>
            <person name="Gearin G."/>
            <person name="Gellesch M."/>
            <person name="Goldberg J."/>
            <person name="Griggs A."/>
            <person name="Gujja S."/>
            <person name="Heiman D."/>
            <person name="Howarth C."/>
            <person name="Larson L."/>
            <person name="Lui A."/>
            <person name="MacDonald P.J.P."/>
            <person name="Montmayeur A."/>
            <person name="Murphy C."/>
            <person name="Neiman D."/>
            <person name="Pearson M."/>
            <person name="Priest M."/>
            <person name="Roberts A."/>
            <person name="Saif S."/>
            <person name="Shea T."/>
            <person name="Shenoy N."/>
            <person name="Sisk P."/>
            <person name="Stolte C."/>
            <person name="Sykes S."/>
            <person name="Wortman J."/>
            <person name="Nusbaum C."/>
            <person name="Birren B."/>
        </authorList>
    </citation>
    <scope>NUCLEOTIDE SEQUENCE</scope>
    <source>
        <strain evidence="2">NIH/UT8656</strain>
    </source>
</reference>
<dbReference type="Proteomes" id="UP000007304">
    <property type="component" value="Unassembled WGS sequence"/>
</dbReference>
<dbReference type="AlphaFoldDB" id="H6C5P0"/>
<dbReference type="EMBL" id="JH226135">
    <property type="protein sequence ID" value="EHY59036.1"/>
    <property type="molecule type" value="Genomic_DNA"/>
</dbReference>
<evidence type="ECO:0000256" key="1">
    <source>
        <dbReference type="SAM" id="MobiDB-lite"/>
    </source>
</evidence>
<accession>H6C5P0</accession>
<evidence type="ECO:0000313" key="2">
    <source>
        <dbReference type="EMBL" id="EHY59036.1"/>
    </source>
</evidence>
<gene>
    <name evidence="2" type="ORF">HMPREF1120_07036</name>
</gene>
<name>H6C5P0_EXODN</name>
<dbReference type="InParanoid" id="H6C5P0"/>
<dbReference type="RefSeq" id="XP_009159497.1">
    <property type="nucleotide sequence ID" value="XM_009161249.1"/>
</dbReference>
<evidence type="ECO:0000313" key="3">
    <source>
        <dbReference type="Proteomes" id="UP000007304"/>
    </source>
</evidence>
<dbReference type="VEuPathDB" id="FungiDB:HMPREF1120_07036"/>
<dbReference type="GeneID" id="20311675"/>
<keyword evidence="3" id="KW-1185">Reference proteome</keyword>
<feature type="compositionally biased region" description="Polar residues" evidence="1">
    <location>
        <begin position="1"/>
        <end position="18"/>
    </location>
</feature>
<dbReference type="HOGENOM" id="CLU_1796481_0_0_1"/>